<dbReference type="Gene3D" id="3.10.105.10">
    <property type="entry name" value="Dipeptide-binding Protein, Domain 3"/>
    <property type="match status" value="1"/>
</dbReference>
<dbReference type="GO" id="GO:0030288">
    <property type="term" value="C:outer membrane-bounded periplasmic space"/>
    <property type="evidence" value="ECO:0007669"/>
    <property type="project" value="UniProtKB-ARBA"/>
</dbReference>
<dbReference type="PIRSF" id="PIRSF002741">
    <property type="entry name" value="MppA"/>
    <property type="match status" value="1"/>
</dbReference>
<evidence type="ECO:0000256" key="4">
    <source>
        <dbReference type="SAM" id="SignalP"/>
    </source>
</evidence>
<gene>
    <name evidence="6" type="ORF">GCM10017056_28950</name>
</gene>
<dbReference type="InterPro" id="IPR000914">
    <property type="entry name" value="SBP_5_dom"/>
</dbReference>
<dbReference type="InterPro" id="IPR039424">
    <property type="entry name" value="SBP_5"/>
</dbReference>
<feature type="domain" description="Solute-binding protein family 5" evidence="5">
    <location>
        <begin position="71"/>
        <end position="438"/>
    </location>
</feature>
<dbReference type="InterPro" id="IPR030678">
    <property type="entry name" value="Peptide/Ni-bd"/>
</dbReference>
<comment type="similarity">
    <text evidence="2">Belongs to the bacterial solute-binding protein 5 family.</text>
</comment>
<dbReference type="AlphaFoldDB" id="A0A8J3MAA0"/>
<keyword evidence="7" id="KW-1185">Reference proteome</keyword>
<dbReference type="Proteomes" id="UP000626220">
    <property type="component" value="Unassembled WGS sequence"/>
</dbReference>
<evidence type="ECO:0000256" key="2">
    <source>
        <dbReference type="ARBA" id="ARBA00005695"/>
    </source>
</evidence>
<reference evidence="6" key="1">
    <citation type="journal article" date="2014" name="Int. J. Syst. Evol. Microbiol.">
        <title>Complete genome sequence of Corynebacterium casei LMG S-19264T (=DSM 44701T), isolated from a smear-ripened cheese.</title>
        <authorList>
            <consortium name="US DOE Joint Genome Institute (JGI-PGF)"/>
            <person name="Walter F."/>
            <person name="Albersmeier A."/>
            <person name="Kalinowski J."/>
            <person name="Ruckert C."/>
        </authorList>
    </citation>
    <scope>NUCLEOTIDE SEQUENCE</scope>
    <source>
        <strain evidence="6">KCTC 42650</strain>
    </source>
</reference>
<evidence type="ECO:0000313" key="7">
    <source>
        <dbReference type="Proteomes" id="UP000626220"/>
    </source>
</evidence>
<dbReference type="GO" id="GO:0015833">
    <property type="term" value="P:peptide transport"/>
    <property type="evidence" value="ECO:0007669"/>
    <property type="project" value="TreeGrafter"/>
</dbReference>
<dbReference type="Gene3D" id="3.90.76.10">
    <property type="entry name" value="Dipeptide-binding Protein, Domain 1"/>
    <property type="match status" value="1"/>
</dbReference>
<feature type="signal peptide" evidence="4">
    <location>
        <begin position="1"/>
        <end position="27"/>
    </location>
</feature>
<proteinExistence type="inferred from homology"/>
<dbReference type="RefSeq" id="WP_189680807.1">
    <property type="nucleotide sequence ID" value="NZ_BNCJ01000008.1"/>
</dbReference>
<dbReference type="EMBL" id="BNCJ01000008">
    <property type="protein sequence ID" value="GHF55652.1"/>
    <property type="molecule type" value="Genomic_DNA"/>
</dbReference>
<protein>
    <submittedName>
        <fullName evidence="6">ABC transporter substrate-binding protein</fullName>
    </submittedName>
</protein>
<dbReference type="Gene3D" id="3.40.190.10">
    <property type="entry name" value="Periplasmic binding protein-like II"/>
    <property type="match status" value="1"/>
</dbReference>
<accession>A0A8J3MAA0</accession>
<dbReference type="PANTHER" id="PTHR30290">
    <property type="entry name" value="PERIPLASMIC BINDING COMPONENT OF ABC TRANSPORTER"/>
    <property type="match status" value="1"/>
</dbReference>
<comment type="subcellular location">
    <subcellularLocation>
        <location evidence="1">Periplasm</location>
    </subcellularLocation>
</comment>
<reference evidence="6" key="2">
    <citation type="submission" date="2020-09" db="EMBL/GenBank/DDBJ databases">
        <authorList>
            <person name="Sun Q."/>
            <person name="Kim S."/>
        </authorList>
    </citation>
    <scope>NUCLEOTIDE SEQUENCE</scope>
    <source>
        <strain evidence="6">KCTC 42650</strain>
    </source>
</reference>
<dbReference type="CDD" id="cd08502">
    <property type="entry name" value="PBP2_NikA_DppA_OppA_like_16"/>
    <property type="match status" value="1"/>
</dbReference>
<dbReference type="Pfam" id="PF00496">
    <property type="entry name" value="SBP_bac_5"/>
    <property type="match status" value="1"/>
</dbReference>
<dbReference type="SUPFAM" id="SSF53850">
    <property type="entry name" value="Periplasmic binding protein-like II"/>
    <property type="match status" value="1"/>
</dbReference>
<name>A0A8J3MAA0_9RHOB</name>
<evidence type="ECO:0000313" key="6">
    <source>
        <dbReference type="EMBL" id="GHF55652.1"/>
    </source>
</evidence>
<comment type="caution">
    <text evidence="6">The sequence shown here is derived from an EMBL/GenBank/DDBJ whole genome shotgun (WGS) entry which is preliminary data.</text>
</comment>
<sequence length="526" mass="57586">MKHFLRSTFLAPAIAAAMIGTAIPALAETVVRYTPSAEPKTLDPLVNWLLITHQHGYMVYDTLFSLDEEMKPQPQMVGDYSVSADGKTYTMSLRPGLKFHDGSPVTSNDVIASVNRWASRDTIGKRLDDMGMTLAAVDDTTFTVSTDIPTELLLQGFAKPTAAALFIMREKEAMNDATTPVTEIIGSGPFKFVKDEYKPGAKMVYVKNEDYVPRAEAPSFLSGGKVVKIDKVEWLIMPDATTAVSALQLGETDIYEAPPMDLLPVLEAQGNIVARPLGTLGQMAFVRFNFTQPPFDKVEARKAAALLVDQKAIMSVVAGTDGTYWKECFSFFACGGGNETEAGMDWARERNVAEAKRLLAESGYDGTPIALIAPSDNEVLKGVTTVLEAELKEGGFNVDVQWSDFASMMARRQNRGTPAEGGWNMFPMWSFTFELDNPIGNFYMNAACEEGYVGWFCNPDIVNARNGWAKAATPEQAKALVEEMQELSAASLPIIPLGKFSSPIAFSNEISGFLDTPMPVFWNLEK</sequence>
<evidence type="ECO:0000256" key="1">
    <source>
        <dbReference type="ARBA" id="ARBA00004418"/>
    </source>
</evidence>
<organism evidence="6 7">
    <name type="scientific">Seohaeicola zhoushanensis</name>
    <dbReference type="NCBI Taxonomy" id="1569283"/>
    <lineage>
        <taxon>Bacteria</taxon>
        <taxon>Pseudomonadati</taxon>
        <taxon>Pseudomonadota</taxon>
        <taxon>Alphaproteobacteria</taxon>
        <taxon>Rhodobacterales</taxon>
        <taxon>Roseobacteraceae</taxon>
        <taxon>Seohaeicola</taxon>
    </lineage>
</organism>
<feature type="chain" id="PRO_5035284259" evidence="4">
    <location>
        <begin position="28"/>
        <end position="526"/>
    </location>
</feature>
<evidence type="ECO:0000259" key="5">
    <source>
        <dbReference type="Pfam" id="PF00496"/>
    </source>
</evidence>
<dbReference type="PANTHER" id="PTHR30290:SF38">
    <property type="entry name" value="D,D-DIPEPTIDE-BINDING PERIPLASMIC PROTEIN DDPA-RELATED"/>
    <property type="match status" value="1"/>
</dbReference>
<dbReference type="GO" id="GO:0043190">
    <property type="term" value="C:ATP-binding cassette (ABC) transporter complex"/>
    <property type="evidence" value="ECO:0007669"/>
    <property type="project" value="InterPro"/>
</dbReference>
<dbReference type="GO" id="GO:1904680">
    <property type="term" value="F:peptide transmembrane transporter activity"/>
    <property type="evidence" value="ECO:0007669"/>
    <property type="project" value="TreeGrafter"/>
</dbReference>
<evidence type="ECO:0000256" key="3">
    <source>
        <dbReference type="ARBA" id="ARBA00022729"/>
    </source>
</evidence>
<keyword evidence="3 4" id="KW-0732">Signal</keyword>